<evidence type="ECO:0000313" key="1">
    <source>
        <dbReference type="EMBL" id="RDX70375.1"/>
    </source>
</evidence>
<feature type="non-terminal residue" evidence="1">
    <location>
        <position position="1"/>
    </location>
</feature>
<proteinExistence type="predicted"/>
<name>A0A371EWE5_MUCPR</name>
<dbReference type="AlphaFoldDB" id="A0A371EWE5"/>
<dbReference type="OrthoDB" id="10264956at2759"/>
<gene>
    <name evidence="1" type="ORF">CR513_50387</name>
</gene>
<comment type="caution">
    <text evidence="1">The sequence shown here is derived from an EMBL/GenBank/DDBJ whole genome shotgun (WGS) entry which is preliminary data.</text>
</comment>
<dbReference type="EMBL" id="QJKJ01011733">
    <property type="protein sequence ID" value="RDX70375.1"/>
    <property type="molecule type" value="Genomic_DNA"/>
</dbReference>
<dbReference type="Proteomes" id="UP000257109">
    <property type="component" value="Unassembled WGS sequence"/>
</dbReference>
<evidence type="ECO:0000313" key="2">
    <source>
        <dbReference type="Proteomes" id="UP000257109"/>
    </source>
</evidence>
<sequence length="76" mass="8736">MLTREYLDACLGDWVNYAPLRIAQLGIKKDLLKIEFRKEIDCHEGGVEMSMEFSDGTTLVTCRVFIYDNSFGKKVL</sequence>
<keyword evidence="2" id="KW-1185">Reference proteome</keyword>
<reference evidence="1" key="1">
    <citation type="submission" date="2018-05" db="EMBL/GenBank/DDBJ databases">
        <title>Draft genome of Mucuna pruriens seed.</title>
        <authorList>
            <person name="Nnadi N.E."/>
            <person name="Vos R."/>
            <person name="Hasami M.H."/>
            <person name="Devisetty U.K."/>
            <person name="Aguiy J.C."/>
        </authorList>
    </citation>
    <scope>NUCLEOTIDE SEQUENCE [LARGE SCALE GENOMIC DNA]</scope>
    <source>
        <strain evidence="1">JCA_2017</strain>
    </source>
</reference>
<protein>
    <submittedName>
        <fullName evidence="1">UPF0183 protein</fullName>
    </submittedName>
</protein>
<accession>A0A371EWE5</accession>
<organism evidence="1 2">
    <name type="scientific">Mucuna pruriens</name>
    <name type="common">Velvet bean</name>
    <name type="synonym">Dolichos pruriens</name>
    <dbReference type="NCBI Taxonomy" id="157652"/>
    <lineage>
        <taxon>Eukaryota</taxon>
        <taxon>Viridiplantae</taxon>
        <taxon>Streptophyta</taxon>
        <taxon>Embryophyta</taxon>
        <taxon>Tracheophyta</taxon>
        <taxon>Spermatophyta</taxon>
        <taxon>Magnoliopsida</taxon>
        <taxon>eudicotyledons</taxon>
        <taxon>Gunneridae</taxon>
        <taxon>Pentapetalae</taxon>
        <taxon>rosids</taxon>
        <taxon>fabids</taxon>
        <taxon>Fabales</taxon>
        <taxon>Fabaceae</taxon>
        <taxon>Papilionoideae</taxon>
        <taxon>50 kb inversion clade</taxon>
        <taxon>NPAAA clade</taxon>
        <taxon>indigoferoid/millettioid clade</taxon>
        <taxon>Phaseoleae</taxon>
        <taxon>Mucuna</taxon>
    </lineage>
</organism>